<evidence type="ECO:0000256" key="3">
    <source>
        <dbReference type="ARBA" id="ARBA00023082"/>
    </source>
</evidence>
<dbReference type="Proteomes" id="UP000240971">
    <property type="component" value="Unassembled WGS sequence"/>
</dbReference>
<evidence type="ECO:0000259" key="5">
    <source>
        <dbReference type="Pfam" id="PF04542"/>
    </source>
</evidence>
<evidence type="ECO:0000259" key="6">
    <source>
        <dbReference type="Pfam" id="PF08281"/>
    </source>
</evidence>
<keyword evidence="2" id="KW-0805">Transcription regulation</keyword>
<comment type="similarity">
    <text evidence="1">Belongs to the sigma-70 factor family. ECF subfamily.</text>
</comment>
<dbReference type="GO" id="GO:0006352">
    <property type="term" value="P:DNA-templated transcription initiation"/>
    <property type="evidence" value="ECO:0007669"/>
    <property type="project" value="InterPro"/>
</dbReference>
<keyword evidence="3" id="KW-0731">Sigma factor</keyword>
<evidence type="ECO:0000256" key="1">
    <source>
        <dbReference type="ARBA" id="ARBA00010641"/>
    </source>
</evidence>
<dbReference type="SUPFAM" id="SSF88946">
    <property type="entry name" value="Sigma2 domain of RNA polymerase sigma factors"/>
    <property type="match status" value="1"/>
</dbReference>
<gene>
    <name evidence="7" type="ORF">CLV51_1011611</name>
</gene>
<dbReference type="RefSeq" id="WP_106527426.1">
    <property type="nucleotide sequence ID" value="NZ_PYAW01000001.1"/>
</dbReference>
<dbReference type="OrthoDB" id="659361at2"/>
<keyword evidence="4" id="KW-0804">Transcription</keyword>
<dbReference type="Pfam" id="PF08281">
    <property type="entry name" value="Sigma70_r4_2"/>
    <property type="match status" value="1"/>
</dbReference>
<dbReference type="Gene3D" id="1.10.10.10">
    <property type="entry name" value="Winged helix-like DNA-binding domain superfamily/Winged helix DNA-binding domain"/>
    <property type="match status" value="1"/>
</dbReference>
<dbReference type="PANTHER" id="PTHR43133:SF46">
    <property type="entry name" value="RNA POLYMERASE SIGMA-70 FACTOR ECF SUBFAMILY"/>
    <property type="match status" value="1"/>
</dbReference>
<dbReference type="InterPro" id="IPR013249">
    <property type="entry name" value="RNA_pol_sigma70_r4_t2"/>
</dbReference>
<dbReference type="NCBIfam" id="TIGR02937">
    <property type="entry name" value="sigma70-ECF"/>
    <property type="match status" value="1"/>
</dbReference>
<dbReference type="PANTHER" id="PTHR43133">
    <property type="entry name" value="RNA POLYMERASE ECF-TYPE SIGMA FACTO"/>
    <property type="match status" value="1"/>
</dbReference>
<dbReference type="InterPro" id="IPR036388">
    <property type="entry name" value="WH-like_DNA-bd_sf"/>
</dbReference>
<dbReference type="GO" id="GO:0016987">
    <property type="term" value="F:sigma factor activity"/>
    <property type="evidence" value="ECO:0007669"/>
    <property type="project" value="UniProtKB-KW"/>
</dbReference>
<organism evidence="7 8">
    <name type="scientific">Chitinophaga niastensis</name>
    <dbReference type="NCBI Taxonomy" id="536980"/>
    <lineage>
        <taxon>Bacteria</taxon>
        <taxon>Pseudomonadati</taxon>
        <taxon>Bacteroidota</taxon>
        <taxon>Chitinophagia</taxon>
        <taxon>Chitinophagales</taxon>
        <taxon>Chitinophagaceae</taxon>
        <taxon>Chitinophaga</taxon>
    </lineage>
</organism>
<protein>
    <submittedName>
        <fullName evidence="7">RNA polymerase sigma-70 factor (ECF subfamily)</fullName>
    </submittedName>
</protein>
<feature type="domain" description="RNA polymerase sigma factor 70 region 4 type 2" evidence="6">
    <location>
        <begin position="152"/>
        <end position="203"/>
    </location>
</feature>
<dbReference type="InterPro" id="IPR039425">
    <property type="entry name" value="RNA_pol_sigma-70-like"/>
</dbReference>
<dbReference type="Pfam" id="PF04542">
    <property type="entry name" value="Sigma70_r2"/>
    <property type="match status" value="1"/>
</dbReference>
<reference evidence="7 8" key="1">
    <citation type="submission" date="2018-03" db="EMBL/GenBank/DDBJ databases">
        <title>Genomic Encyclopedia of Archaeal and Bacterial Type Strains, Phase II (KMG-II): from individual species to whole genera.</title>
        <authorList>
            <person name="Goeker M."/>
        </authorList>
    </citation>
    <scope>NUCLEOTIDE SEQUENCE [LARGE SCALE GENOMIC DNA]</scope>
    <source>
        <strain evidence="7 8">DSM 24859</strain>
    </source>
</reference>
<dbReference type="Gene3D" id="1.10.1740.10">
    <property type="match status" value="1"/>
</dbReference>
<evidence type="ECO:0000256" key="4">
    <source>
        <dbReference type="ARBA" id="ARBA00023163"/>
    </source>
</evidence>
<dbReference type="AlphaFoldDB" id="A0A2P8HVL6"/>
<sequence>MRILCEYAISPVTNKCIICSQQLFMRENTFTTDEMTHCLHMIAAAGCEQSYRRLFRWFYKPLQQFAFAIVKSRESAEEIAADVLVNVWRNRQQLPEISHLKIYLYTAAKNISLNYLRKQNRYAVISLDNMEMVLAPLHNTPEQLFITAELLNRLELAIAKLPPRCKLIFKLVREDGLKYKEVAAILDISVNTIDAQMAIAFKKISQAVNLDMSRKQVVKQ</sequence>
<proteinExistence type="inferred from homology"/>
<name>A0A2P8HVL6_CHINA</name>
<keyword evidence="8" id="KW-1185">Reference proteome</keyword>
<dbReference type="InterPro" id="IPR007627">
    <property type="entry name" value="RNA_pol_sigma70_r2"/>
</dbReference>
<dbReference type="GO" id="GO:0003677">
    <property type="term" value="F:DNA binding"/>
    <property type="evidence" value="ECO:0007669"/>
    <property type="project" value="InterPro"/>
</dbReference>
<feature type="domain" description="RNA polymerase sigma-70 region 2" evidence="5">
    <location>
        <begin position="57"/>
        <end position="121"/>
    </location>
</feature>
<evidence type="ECO:0000313" key="7">
    <source>
        <dbReference type="EMBL" id="PSL50267.1"/>
    </source>
</evidence>
<evidence type="ECO:0000313" key="8">
    <source>
        <dbReference type="Proteomes" id="UP000240971"/>
    </source>
</evidence>
<evidence type="ECO:0000256" key="2">
    <source>
        <dbReference type="ARBA" id="ARBA00023015"/>
    </source>
</evidence>
<accession>A0A2P8HVL6</accession>
<dbReference type="InterPro" id="IPR014284">
    <property type="entry name" value="RNA_pol_sigma-70_dom"/>
</dbReference>
<dbReference type="EMBL" id="PYAW01000001">
    <property type="protein sequence ID" value="PSL50267.1"/>
    <property type="molecule type" value="Genomic_DNA"/>
</dbReference>
<dbReference type="InterPro" id="IPR014327">
    <property type="entry name" value="RNA_pol_sigma70_bacteroid"/>
</dbReference>
<dbReference type="NCBIfam" id="TIGR02985">
    <property type="entry name" value="Sig70_bacteroi1"/>
    <property type="match status" value="1"/>
</dbReference>
<dbReference type="InterPro" id="IPR013325">
    <property type="entry name" value="RNA_pol_sigma_r2"/>
</dbReference>
<dbReference type="SUPFAM" id="SSF88659">
    <property type="entry name" value="Sigma3 and sigma4 domains of RNA polymerase sigma factors"/>
    <property type="match status" value="1"/>
</dbReference>
<dbReference type="InterPro" id="IPR013324">
    <property type="entry name" value="RNA_pol_sigma_r3/r4-like"/>
</dbReference>
<comment type="caution">
    <text evidence="7">The sequence shown here is derived from an EMBL/GenBank/DDBJ whole genome shotgun (WGS) entry which is preliminary data.</text>
</comment>